<evidence type="ECO:0000313" key="3">
    <source>
        <dbReference type="Proteomes" id="UP000008694"/>
    </source>
</evidence>
<dbReference type="eggNOG" id="ENOG502R6Z0">
    <property type="taxonomic scope" value="Eukaryota"/>
</dbReference>
<feature type="domain" description="KIB1-4 beta-propeller" evidence="1">
    <location>
        <begin position="41"/>
        <end position="290"/>
    </location>
</feature>
<dbReference type="HOGENOM" id="CLU_019286_7_1_1"/>
<proteinExistence type="predicted"/>
<sequence length="305" mass="36162">MELCFERLRPQTNQIPWLILFPRENETNNTNSCVLFIPDDEDKVYKTRDLGLDFAKSSCLATYGSWFLMLDHLFNLYILNLLTLERIELPHFPSHYYPDTLKRYHSCNIACLWIDDITKDYLVVWIINDDIVFTKNGDDTWRDVHPSELQTYDQIVYNHRDHKVYTFVDYNNLYVWDFSIDITREDWYSLNLCDSVYEGPRQYTVDQNYNPLGSWIHVSTTVPGQILSVDWTLCDVSKTWKFYIYQLDSLTWRWVTVDSLGDDALIVDMGFTVVAKDIPGIKKNSIYFTGNSHPIMNIYQPYIRL</sequence>
<protein>
    <recommendedName>
        <fullName evidence="1">KIB1-4 beta-propeller domain-containing protein</fullName>
    </recommendedName>
</protein>
<organism evidence="3">
    <name type="scientific">Arabidopsis lyrata subsp. lyrata</name>
    <name type="common">Lyre-leaved rock-cress</name>
    <dbReference type="NCBI Taxonomy" id="81972"/>
    <lineage>
        <taxon>Eukaryota</taxon>
        <taxon>Viridiplantae</taxon>
        <taxon>Streptophyta</taxon>
        <taxon>Embryophyta</taxon>
        <taxon>Tracheophyta</taxon>
        <taxon>Spermatophyta</taxon>
        <taxon>Magnoliopsida</taxon>
        <taxon>eudicotyledons</taxon>
        <taxon>Gunneridae</taxon>
        <taxon>Pentapetalae</taxon>
        <taxon>rosids</taxon>
        <taxon>malvids</taxon>
        <taxon>Brassicales</taxon>
        <taxon>Brassicaceae</taxon>
        <taxon>Camelineae</taxon>
        <taxon>Arabidopsis</taxon>
    </lineage>
</organism>
<dbReference type="AlphaFoldDB" id="D7MVB5"/>
<gene>
    <name evidence="2" type="ORF">ARALYDRAFT_359014</name>
</gene>
<dbReference type="EMBL" id="GL348721">
    <property type="protein sequence ID" value="EFH39416.1"/>
    <property type="molecule type" value="Genomic_DNA"/>
</dbReference>
<dbReference type="InterPro" id="IPR005174">
    <property type="entry name" value="KIB1-4_b-propeller"/>
</dbReference>
<reference evidence="3" key="1">
    <citation type="journal article" date="2011" name="Nat. Genet.">
        <title>The Arabidopsis lyrata genome sequence and the basis of rapid genome size change.</title>
        <authorList>
            <person name="Hu T.T."/>
            <person name="Pattyn P."/>
            <person name="Bakker E.G."/>
            <person name="Cao J."/>
            <person name="Cheng J.-F."/>
            <person name="Clark R.M."/>
            <person name="Fahlgren N."/>
            <person name="Fawcett J.A."/>
            <person name="Grimwood J."/>
            <person name="Gundlach H."/>
            <person name="Haberer G."/>
            <person name="Hollister J.D."/>
            <person name="Ossowski S."/>
            <person name="Ottilar R.P."/>
            <person name="Salamov A.A."/>
            <person name="Schneeberger K."/>
            <person name="Spannagl M."/>
            <person name="Wang X."/>
            <person name="Yang L."/>
            <person name="Nasrallah M.E."/>
            <person name="Bergelson J."/>
            <person name="Carrington J.C."/>
            <person name="Gaut B.S."/>
            <person name="Schmutz J."/>
            <person name="Mayer K.F.X."/>
            <person name="Van de Peer Y."/>
            <person name="Grigoriev I.V."/>
            <person name="Nordborg M."/>
            <person name="Weigel D."/>
            <person name="Guo Y.-L."/>
        </authorList>
    </citation>
    <scope>NUCLEOTIDE SEQUENCE [LARGE SCALE GENOMIC DNA]</scope>
    <source>
        <strain evidence="3">cv. MN47</strain>
    </source>
</reference>
<dbReference type="PANTHER" id="PTHR44259">
    <property type="entry name" value="OS07G0183000 PROTEIN-RELATED"/>
    <property type="match status" value="1"/>
</dbReference>
<dbReference type="Proteomes" id="UP000008694">
    <property type="component" value="Unassembled WGS sequence"/>
</dbReference>
<accession>D7MVB5</accession>
<dbReference type="PANTHER" id="PTHR44259:SF29">
    <property type="entry name" value="F-BOX DOMAIN-CONTAINING PROTEIN"/>
    <property type="match status" value="1"/>
</dbReference>
<keyword evidence="3" id="KW-1185">Reference proteome</keyword>
<dbReference type="Gramene" id="fgenesh1_pg.C_scaffold_9000054">
    <property type="protein sequence ID" value="fgenesh1_pg.C_scaffold_9000054"/>
    <property type="gene ID" value="fgenesh1_pg.C_scaffold_9000054"/>
</dbReference>
<dbReference type="Pfam" id="PF03478">
    <property type="entry name" value="Beta-prop_KIB1-4"/>
    <property type="match status" value="1"/>
</dbReference>
<evidence type="ECO:0000313" key="2">
    <source>
        <dbReference type="EMBL" id="EFH39416.1"/>
    </source>
</evidence>
<evidence type="ECO:0000259" key="1">
    <source>
        <dbReference type="Pfam" id="PF03478"/>
    </source>
</evidence>
<name>D7MVB5_ARALL</name>
<dbReference type="InterPro" id="IPR050942">
    <property type="entry name" value="F-box_BR-signaling"/>
</dbReference>